<dbReference type="EMBL" id="MSFK01000019">
    <property type="protein sequence ID" value="PWY83211.1"/>
    <property type="molecule type" value="Genomic_DNA"/>
</dbReference>
<name>A0A317WBS0_9EURO</name>
<keyword evidence="2" id="KW-1185">Reference proteome</keyword>
<dbReference type="GeneID" id="37114218"/>
<accession>A0A317WBS0</accession>
<reference evidence="1 2" key="1">
    <citation type="submission" date="2016-12" db="EMBL/GenBank/DDBJ databases">
        <title>The genomes of Aspergillus section Nigri reveals drivers in fungal speciation.</title>
        <authorList>
            <consortium name="DOE Joint Genome Institute"/>
            <person name="Vesth T.C."/>
            <person name="Nybo J."/>
            <person name="Theobald S."/>
            <person name="Brandl J."/>
            <person name="Frisvad J.C."/>
            <person name="Nielsen K.F."/>
            <person name="Lyhne E.K."/>
            <person name="Kogle M.E."/>
            <person name="Kuo A."/>
            <person name="Riley R."/>
            <person name="Clum A."/>
            <person name="Nolan M."/>
            <person name="Lipzen A."/>
            <person name="Salamov A."/>
            <person name="Henrissat B."/>
            <person name="Wiebenga A."/>
            <person name="De Vries R.P."/>
            <person name="Grigoriev I.V."/>
            <person name="Mortensen U.H."/>
            <person name="Andersen M.R."/>
            <person name="Baker S.E."/>
        </authorList>
    </citation>
    <scope>NUCLEOTIDE SEQUENCE [LARGE SCALE GENOMIC DNA]</scope>
    <source>
        <strain evidence="1 2">CBS 115572</strain>
    </source>
</reference>
<dbReference type="AlphaFoldDB" id="A0A317WBS0"/>
<evidence type="ECO:0000313" key="1">
    <source>
        <dbReference type="EMBL" id="PWY83211.1"/>
    </source>
</evidence>
<dbReference type="Proteomes" id="UP000246702">
    <property type="component" value="Unassembled WGS sequence"/>
</dbReference>
<gene>
    <name evidence="1" type="ORF">BO94DRAFT_536683</name>
</gene>
<organism evidence="1 2">
    <name type="scientific">Aspergillus sclerotioniger CBS 115572</name>
    <dbReference type="NCBI Taxonomy" id="1450535"/>
    <lineage>
        <taxon>Eukaryota</taxon>
        <taxon>Fungi</taxon>
        <taxon>Dikarya</taxon>
        <taxon>Ascomycota</taxon>
        <taxon>Pezizomycotina</taxon>
        <taxon>Eurotiomycetes</taxon>
        <taxon>Eurotiomycetidae</taxon>
        <taxon>Eurotiales</taxon>
        <taxon>Aspergillaceae</taxon>
        <taxon>Aspergillus</taxon>
        <taxon>Aspergillus subgen. Circumdati</taxon>
    </lineage>
</organism>
<proteinExistence type="predicted"/>
<evidence type="ECO:0000313" key="2">
    <source>
        <dbReference type="Proteomes" id="UP000246702"/>
    </source>
</evidence>
<sequence>MRGALTPLAWGQAEATPQQISINQHACLTGIISSSRNHAYRCHFPQCPSVSWLDQDYNGDRSRMACCSSGFGWVES</sequence>
<dbReference type="RefSeq" id="XP_025465996.1">
    <property type="nucleotide sequence ID" value="XM_025612075.1"/>
</dbReference>
<comment type="caution">
    <text evidence="1">The sequence shown here is derived from an EMBL/GenBank/DDBJ whole genome shotgun (WGS) entry which is preliminary data.</text>
</comment>
<protein>
    <submittedName>
        <fullName evidence="1">Uncharacterized protein</fullName>
    </submittedName>
</protein>